<evidence type="ECO:0000259" key="5">
    <source>
        <dbReference type="PROSITE" id="PS50111"/>
    </source>
</evidence>
<dbReference type="PROSITE" id="PS50111">
    <property type="entry name" value="CHEMOTAXIS_TRANSDUC_2"/>
    <property type="match status" value="1"/>
</dbReference>
<feature type="transmembrane region" description="Helical" evidence="4">
    <location>
        <begin position="12"/>
        <end position="35"/>
    </location>
</feature>
<dbReference type="Pfam" id="PF00672">
    <property type="entry name" value="HAMP"/>
    <property type="match status" value="1"/>
</dbReference>
<evidence type="ECO:0000259" key="6">
    <source>
        <dbReference type="PROSITE" id="PS50885"/>
    </source>
</evidence>
<dbReference type="InterPro" id="IPR003660">
    <property type="entry name" value="HAMP_dom"/>
</dbReference>
<keyword evidence="1 3" id="KW-0807">Transducer</keyword>
<proteinExistence type="inferred from homology"/>
<dbReference type="AlphaFoldDB" id="A0A6A7Y4E5"/>
<dbReference type="PRINTS" id="PR00260">
    <property type="entry name" value="CHEMTRNSDUCR"/>
</dbReference>
<dbReference type="SMART" id="SM00283">
    <property type="entry name" value="MA"/>
    <property type="match status" value="1"/>
</dbReference>
<name>A0A6A7Y4E5_9HYPH</name>
<dbReference type="GO" id="GO:0004888">
    <property type="term" value="F:transmembrane signaling receptor activity"/>
    <property type="evidence" value="ECO:0007669"/>
    <property type="project" value="InterPro"/>
</dbReference>
<dbReference type="Proteomes" id="UP000332515">
    <property type="component" value="Unassembled WGS sequence"/>
</dbReference>
<comment type="similarity">
    <text evidence="2">Belongs to the methyl-accepting chemotaxis (MCP) protein family.</text>
</comment>
<dbReference type="SUPFAM" id="SSF58104">
    <property type="entry name" value="Methyl-accepting chemotaxis protein (MCP) signaling domain"/>
    <property type="match status" value="1"/>
</dbReference>
<keyword evidence="8" id="KW-1185">Reference proteome</keyword>
<dbReference type="CDD" id="cd06225">
    <property type="entry name" value="HAMP"/>
    <property type="match status" value="1"/>
</dbReference>
<dbReference type="RefSeq" id="WP_153482502.1">
    <property type="nucleotide sequence ID" value="NZ_VWNA01000001.1"/>
</dbReference>
<protein>
    <submittedName>
        <fullName evidence="7">HAMP domain-containing protein</fullName>
    </submittedName>
</protein>
<reference evidence="7 8" key="1">
    <citation type="submission" date="2019-09" db="EMBL/GenBank/DDBJ databases">
        <title>Segnochrobactrum spirostomi gen. nov., sp. nov., isolated from the ciliate Spirostomum cf. yagiui and description of a novel family, Segnochrobactraceae fam. nov. within the order Rhizobiales of the class Alphaproteobacteria.</title>
        <authorList>
            <person name="Akter S."/>
            <person name="Shazib S.U.A."/>
            <person name="Shin M.K."/>
        </authorList>
    </citation>
    <scope>NUCLEOTIDE SEQUENCE [LARGE SCALE GENOMIC DNA]</scope>
    <source>
        <strain evidence="7 8">Sp-1</strain>
    </source>
</reference>
<evidence type="ECO:0000256" key="1">
    <source>
        <dbReference type="ARBA" id="ARBA00023224"/>
    </source>
</evidence>
<dbReference type="InterPro" id="IPR004090">
    <property type="entry name" value="Chemotax_Me-accpt_rcpt"/>
</dbReference>
<dbReference type="GO" id="GO:0006935">
    <property type="term" value="P:chemotaxis"/>
    <property type="evidence" value="ECO:0007669"/>
    <property type="project" value="InterPro"/>
</dbReference>
<dbReference type="GO" id="GO:0007165">
    <property type="term" value="P:signal transduction"/>
    <property type="evidence" value="ECO:0007669"/>
    <property type="project" value="UniProtKB-KW"/>
</dbReference>
<feature type="domain" description="HAMP" evidence="6">
    <location>
        <begin position="449"/>
        <end position="502"/>
    </location>
</feature>
<dbReference type="Pfam" id="PF00015">
    <property type="entry name" value="MCPsignal"/>
    <property type="match status" value="1"/>
</dbReference>
<dbReference type="SMART" id="SM00304">
    <property type="entry name" value="HAMP"/>
    <property type="match status" value="1"/>
</dbReference>
<gene>
    <name evidence="7" type="ORF">F0357_13290</name>
</gene>
<evidence type="ECO:0000313" key="8">
    <source>
        <dbReference type="Proteomes" id="UP000332515"/>
    </source>
</evidence>
<dbReference type="GO" id="GO:0016020">
    <property type="term" value="C:membrane"/>
    <property type="evidence" value="ECO:0007669"/>
    <property type="project" value="InterPro"/>
</dbReference>
<feature type="domain" description="Methyl-accepting transducer" evidence="5">
    <location>
        <begin position="517"/>
        <end position="778"/>
    </location>
</feature>
<dbReference type="PANTHER" id="PTHR32089:SF112">
    <property type="entry name" value="LYSOZYME-LIKE PROTEIN-RELATED"/>
    <property type="match status" value="1"/>
</dbReference>
<evidence type="ECO:0000256" key="3">
    <source>
        <dbReference type="PROSITE-ProRule" id="PRU00284"/>
    </source>
</evidence>
<evidence type="ECO:0000313" key="7">
    <source>
        <dbReference type="EMBL" id="MQT13595.1"/>
    </source>
</evidence>
<organism evidence="7 8">
    <name type="scientific">Segnochrobactrum spirostomi</name>
    <dbReference type="NCBI Taxonomy" id="2608987"/>
    <lineage>
        <taxon>Bacteria</taxon>
        <taxon>Pseudomonadati</taxon>
        <taxon>Pseudomonadota</taxon>
        <taxon>Alphaproteobacteria</taxon>
        <taxon>Hyphomicrobiales</taxon>
        <taxon>Segnochrobactraceae</taxon>
        <taxon>Segnochrobactrum</taxon>
    </lineage>
</organism>
<dbReference type="EMBL" id="VWNA01000001">
    <property type="protein sequence ID" value="MQT13595.1"/>
    <property type="molecule type" value="Genomic_DNA"/>
</dbReference>
<comment type="caution">
    <text evidence="7">The sequence shown here is derived from an EMBL/GenBank/DDBJ whole genome shotgun (WGS) entry which is preliminary data.</text>
</comment>
<dbReference type="Gene3D" id="1.10.287.950">
    <property type="entry name" value="Methyl-accepting chemotaxis protein"/>
    <property type="match status" value="1"/>
</dbReference>
<sequence length="826" mass="84770">MAGFHFLRDRSSGFKIGTAMVVLVILTAAVGAVGLSGVRSLGGTVDLTSRSANVLVKVSGAVGEVERFRATSDPATAARAKTDLADIVRSLDGLGEADNQTLAQARSAISAFDGAIDTLVQATAKIADARARQGDALSTLAKQARKAESEGTKAQMDAAAAVTKAETRAQAIDAALQQAGALQSYAYRVSLALLGAKTGDAQSLIEAKAGFGAIQNQTNLLLTARVPEIADMTRQTSADTASAGTLLEAAQAKLAAPDADEIAKTVAIDAAETALGTVAQDGVRLGFQLTKLRDEVATGLKSARFDRNQAELGASTGRAMTLLVTRLDGATRAFELDRNDETRADAEAIFKQADGLSRHIWRAGLDTVAASLTAYNESFHALDEALGNFATAVNAVNENAQTTTQRIGEVIAQHADLASADQARTTAAVSIAVAVAVLAAILIGFLLTRAIARPIGSLTAAMRRLAEGATDIDLSGSDRRDEIGSMLAAVRVFRDNAVERARLAAATEADEAAREARSAAIAALIAEFRVEVEALVESVGANARRMETTAGSLTGIARSATDRATLASEATGKATRGVTTVAAAAEELSASIGEISRQVGSATGAVAAAADSAKSMNQRIDDLYKAAAQIGSVIDLIRAIAGQTNLLALNATIEAARAAEAGKGFAVVAGEVKSLAGQTGQATEEIAKLVADIQRSTELVVSAVQEISSTMVTADQVTSAIAAAVVEQEASTSEISHNAQVAAHGTGEAASETDALLGAVRSTADAANDVLAASRDVSDRSEQLRHTIDAFLGRVGAIERGIGLDQTVEAVSPEPEVPMLRLAEAA</sequence>
<dbReference type="InterPro" id="IPR004089">
    <property type="entry name" value="MCPsignal_dom"/>
</dbReference>
<feature type="transmembrane region" description="Helical" evidence="4">
    <location>
        <begin position="427"/>
        <end position="447"/>
    </location>
</feature>
<evidence type="ECO:0000256" key="2">
    <source>
        <dbReference type="ARBA" id="ARBA00029447"/>
    </source>
</evidence>
<dbReference type="PROSITE" id="PS50885">
    <property type="entry name" value="HAMP"/>
    <property type="match status" value="1"/>
</dbReference>
<dbReference type="PANTHER" id="PTHR32089">
    <property type="entry name" value="METHYL-ACCEPTING CHEMOTAXIS PROTEIN MCPB"/>
    <property type="match status" value="1"/>
</dbReference>
<keyword evidence="4" id="KW-1133">Transmembrane helix</keyword>
<keyword evidence="4" id="KW-0472">Membrane</keyword>
<evidence type="ECO:0000256" key="4">
    <source>
        <dbReference type="SAM" id="Phobius"/>
    </source>
</evidence>
<dbReference type="Gene3D" id="6.10.340.10">
    <property type="match status" value="1"/>
</dbReference>
<keyword evidence="4" id="KW-0812">Transmembrane</keyword>
<accession>A0A6A7Y4E5</accession>